<protein>
    <submittedName>
        <fullName evidence="2">Uncharacterized protein</fullName>
    </submittedName>
</protein>
<name>A0A6V7Q3U8_ANACO</name>
<evidence type="ECO:0000313" key="2">
    <source>
        <dbReference type="EMBL" id="CAD1837678.1"/>
    </source>
</evidence>
<dbReference type="EMBL" id="LR862132">
    <property type="protein sequence ID" value="CAD1837678.1"/>
    <property type="molecule type" value="Genomic_DNA"/>
</dbReference>
<feature type="region of interest" description="Disordered" evidence="1">
    <location>
        <begin position="1"/>
        <end position="21"/>
    </location>
</feature>
<dbReference type="AlphaFoldDB" id="A0A6V7Q3U8"/>
<evidence type="ECO:0000256" key="1">
    <source>
        <dbReference type="SAM" id="MobiDB-lite"/>
    </source>
</evidence>
<organism evidence="2">
    <name type="scientific">Ananas comosus var. bracteatus</name>
    <name type="common">red pineapple</name>
    <dbReference type="NCBI Taxonomy" id="296719"/>
    <lineage>
        <taxon>Eukaryota</taxon>
        <taxon>Viridiplantae</taxon>
        <taxon>Streptophyta</taxon>
        <taxon>Embryophyta</taxon>
        <taxon>Tracheophyta</taxon>
        <taxon>Spermatophyta</taxon>
        <taxon>Magnoliopsida</taxon>
        <taxon>Liliopsida</taxon>
        <taxon>Poales</taxon>
        <taxon>Bromeliaceae</taxon>
        <taxon>Bromelioideae</taxon>
        <taxon>Ananas</taxon>
    </lineage>
</organism>
<gene>
    <name evidence="2" type="ORF">CB5_LOCUS20889</name>
</gene>
<proteinExistence type="predicted"/>
<accession>A0A6V7Q3U8</accession>
<sequence>MVPKTYDEELPESTDPDLFNTMDDHKEVDIWWFHTIEENRQRNDEDTLETEDNDERNMTHDQTQRMFFLLETIPEENEDFEISKFNQILCELCFQDNTLSDIWRLFVEPLDDILSDIWRLFI</sequence>
<reference evidence="2" key="1">
    <citation type="submission" date="2020-07" db="EMBL/GenBank/DDBJ databases">
        <authorList>
            <person name="Lin J."/>
        </authorList>
    </citation>
    <scope>NUCLEOTIDE SEQUENCE</scope>
</reference>